<organism evidence="2">
    <name type="scientific">Thermogladius calderae</name>
    <dbReference type="NCBI Taxonomy" id="1200300"/>
    <lineage>
        <taxon>Archaea</taxon>
        <taxon>Thermoproteota</taxon>
        <taxon>Thermoprotei</taxon>
        <taxon>Desulfurococcales</taxon>
        <taxon>Desulfurococcaceae</taxon>
        <taxon>Thermogladius</taxon>
    </lineage>
</organism>
<dbReference type="SUPFAM" id="SSF111283">
    <property type="entry name" value="Putative modulator of DNA gyrase, PmbA/TldD"/>
    <property type="match status" value="1"/>
</dbReference>
<feature type="domain" description="Metalloprotease TldD/E C-terminal" evidence="1">
    <location>
        <begin position="230"/>
        <end position="451"/>
    </location>
</feature>
<comment type="caution">
    <text evidence="2">The sequence shown here is derived from an EMBL/GenBank/DDBJ whole genome shotgun (WGS) entry which is preliminary data.</text>
</comment>
<dbReference type="GO" id="GO:0008237">
    <property type="term" value="F:metallopeptidase activity"/>
    <property type="evidence" value="ECO:0007669"/>
    <property type="project" value="InterPro"/>
</dbReference>
<dbReference type="PANTHER" id="PTHR43421">
    <property type="entry name" value="METALLOPROTEASE PMBA"/>
    <property type="match status" value="1"/>
</dbReference>
<dbReference type="Pfam" id="PF19289">
    <property type="entry name" value="PmbA_TldD_3rd"/>
    <property type="match status" value="1"/>
</dbReference>
<dbReference type="PANTHER" id="PTHR43421:SF1">
    <property type="entry name" value="METALLOPROTEASE PMBA"/>
    <property type="match status" value="1"/>
</dbReference>
<evidence type="ECO:0000259" key="1">
    <source>
        <dbReference type="Pfam" id="PF19289"/>
    </source>
</evidence>
<dbReference type="InterPro" id="IPR035068">
    <property type="entry name" value="TldD/PmbA_N"/>
</dbReference>
<dbReference type="InterPro" id="IPR047657">
    <property type="entry name" value="PmbA"/>
</dbReference>
<dbReference type="AlphaFoldDB" id="A0A7J3XYU1"/>
<name>A0A7J3XYU1_9CREN</name>
<dbReference type="GO" id="GO:0006508">
    <property type="term" value="P:proteolysis"/>
    <property type="evidence" value="ECO:0007669"/>
    <property type="project" value="InterPro"/>
</dbReference>
<dbReference type="GO" id="GO:0005829">
    <property type="term" value="C:cytosol"/>
    <property type="evidence" value="ECO:0007669"/>
    <property type="project" value="TreeGrafter"/>
</dbReference>
<sequence length="452" mass="48926">MSQLAAEPELFLREAARRGFSELEIVVSHVERFRAEISGNTIKPVSAGSRTVYGLRGVIGRRVGGLSVSDLAVGVEDVLRDLERVVRNSPEDPHWPGFPPRIYRGNRAETYSREFDELGPEKAVELAGLIVEEALEEGRSVGADKTYVVNAYVELARINIRVVNTNGVDILEKCSMFSSGGGVKSVYSGVESTYHFSIGGRRVEENGLGERVRQAVSHTRLFANPSTPESGVYELVLTPRVFGEVLTYVVAPAVSGLNILEGRSPLRGRVGLNVFDERITIRDDPLLPLHYGSRSFDDEGVGVMAKTVFDKGVFKTPLTNYYVSRRLNTDATGNGFRGVPGVSTTPLPTNLVVEGGSGGLEEFVRDVRRGVVVYSTIGGWMSNFVAGQVYFTVTHGLLVESGSVKPVKSFVVAGSIFDWLGGKLVAVGSDSEANFNIVSPSIYVREAMVSGG</sequence>
<dbReference type="InterPro" id="IPR045569">
    <property type="entry name" value="Metalloprtase-TldD/E_C"/>
</dbReference>
<accession>A0A7J3XYU1</accession>
<evidence type="ECO:0000313" key="2">
    <source>
        <dbReference type="EMBL" id="HHP67723.1"/>
    </source>
</evidence>
<dbReference type="Gene3D" id="3.30.2290.10">
    <property type="entry name" value="PmbA/TldD superfamily"/>
    <property type="match status" value="1"/>
</dbReference>
<dbReference type="InterPro" id="IPR036059">
    <property type="entry name" value="TldD/PmbA_sf"/>
</dbReference>
<reference evidence="2" key="1">
    <citation type="journal article" date="2020" name="mSystems">
        <title>Genome- and Community-Level Interaction Insights into Carbon Utilization and Element Cycling Functions of Hydrothermarchaeota in Hydrothermal Sediment.</title>
        <authorList>
            <person name="Zhou Z."/>
            <person name="Liu Y."/>
            <person name="Xu W."/>
            <person name="Pan J."/>
            <person name="Luo Z.H."/>
            <person name="Li M."/>
        </authorList>
    </citation>
    <scope>NUCLEOTIDE SEQUENCE [LARGE SCALE GENOMIC DNA]</scope>
    <source>
        <strain evidence="2">SpSt-110</strain>
    </source>
</reference>
<dbReference type="EMBL" id="DRYK01000035">
    <property type="protein sequence ID" value="HHP67723.1"/>
    <property type="molecule type" value="Genomic_DNA"/>
</dbReference>
<gene>
    <name evidence="2" type="ORF">ENM60_02865</name>
</gene>
<protein>
    <submittedName>
        <fullName evidence="2">TldD/PmbA family protein</fullName>
    </submittedName>
</protein>
<proteinExistence type="predicted"/>